<dbReference type="RefSeq" id="WP_126614942.1">
    <property type="nucleotide sequence ID" value="NZ_CP034562.1"/>
</dbReference>
<dbReference type="EMBL" id="CP034562">
    <property type="protein sequence ID" value="AZQ62940.1"/>
    <property type="molecule type" value="Genomic_DNA"/>
</dbReference>
<dbReference type="OrthoDB" id="158267at2"/>
<protein>
    <submittedName>
        <fullName evidence="2">SGNH/GDSL hydrolase family protein</fullName>
    </submittedName>
</protein>
<evidence type="ECO:0000313" key="2">
    <source>
        <dbReference type="EMBL" id="AZQ62940.1"/>
    </source>
</evidence>
<dbReference type="PROSITE" id="PS51257">
    <property type="entry name" value="PROKAR_LIPOPROTEIN"/>
    <property type="match status" value="1"/>
</dbReference>
<reference evidence="2 3" key="1">
    <citation type="submission" date="2018-12" db="EMBL/GenBank/DDBJ databases">
        <title>Flammeovirga pectinis sp. nov., isolated from the gut of the Korean scallop, Patinopecten yessoensis.</title>
        <authorList>
            <person name="Bae J.-W."/>
            <person name="Jeong Y.-S."/>
            <person name="Kang W."/>
        </authorList>
    </citation>
    <scope>NUCLEOTIDE SEQUENCE [LARGE SCALE GENOMIC DNA]</scope>
    <source>
        <strain evidence="2 3">L12M1</strain>
    </source>
</reference>
<dbReference type="InterPro" id="IPR036514">
    <property type="entry name" value="SGNH_hydro_sf"/>
</dbReference>
<dbReference type="Pfam" id="PF13472">
    <property type="entry name" value="Lipase_GDSL_2"/>
    <property type="match status" value="1"/>
</dbReference>
<gene>
    <name evidence="2" type="ORF">EI427_12030</name>
</gene>
<proteinExistence type="predicted"/>
<dbReference type="KEGG" id="fll:EI427_12030"/>
<dbReference type="InterPro" id="IPR013830">
    <property type="entry name" value="SGNH_hydro"/>
</dbReference>
<evidence type="ECO:0000259" key="1">
    <source>
        <dbReference type="Pfam" id="PF13472"/>
    </source>
</evidence>
<accession>A0A3Q9FQK0</accession>
<feature type="domain" description="SGNH hydrolase-type esterase" evidence="1">
    <location>
        <begin position="52"/>
        <end position="229"/>
    </location>
</feature>
<keyword evidence="2" id="KW-0378">Hydrolase</keyword>
<keyword evidence="3" id="KW-1185">Reference proteome</keyword>
<name>A0A3Q9FQK0_9BACT</name>
<dbReference type="Proteomes" id="UP000267268">
    <property type="component" value="Chromosome 1"/>
</dbReference>
<sequence length="246" mass="27564">MKSYLVGLLSIFILTISCNNETEEYPSPSYNSTTTATVINENIPTRSLKILALGDSYTIGASVQKKDRWNEQLKVQLEAKGYSIGEVTYIAQTGWTTKSLLNAIDTQKNTLLTNYDLVTLLIGVNNQYQRINFDVFLEEYPQLLDIAIKYGNNNTDNVIVLSIPDYGATYSAPSPSISTEIDKYNSSKASLTYSKGVRFFNITSISKMAQQDRTLIASDGLHPSAKMYKYWVSDIIDDVFNQLLEP</sequence>
<organism evidence="2 3">
    <name type="scientific">Flammeovirga pectinis</name>
    <dbReference type="NCBI Taxonomy" id="2494373"/>
    <lineage>
        <taxon>Bacteria</taxon>
        <taxon>Pseudomonadati</taxon>
        <taxon>Bacteroidota</taxon>
        <taxon>Cytophagia</taxon>
        <taxon>Cytophagales</taxon>
        <taxon>Flammeovirgaceae</taxon>
        <taxon>Flammeovirga</taxon>
    </lineage>
</organism>
<dbReference type="AlphaFoldDB" id="A0A3Q9FQK0"/>
<evidence type="ECO:0000313" key="3">
    <source>
        <dbReference type="Proteomes" id="UP000267268"/>
    </source>
</evidence>
<dbReference type="SUPFAM" id="SSF52266">
    <property type="entry name" value="SGNH hydrolase"/>
    <property type="match status" value="1"/>
</dbReference>
<dbReference type="GO" id="GO:0016788">
    <property type="term" value="F:hydrolase activity, acting on ester bonds"/>
    <property type="evidence" value="ECO:0007669"/>
    <property type="project" value="UniProtKB-ARBA"/>
</dbReference>
<dbReference type="Gene3D" id="3.40.50.1110">
    <property type="entry name" value="SGNH hydrolase"/>
    <property type="match status" value="1"/>
</dbReference>
<dbReference type="CDD" id="cd01832">
    <property type="entry name" value="SGNH_hydrolase_like_1"/>
    <property type="match status" value="1"/>
</dbReference>